<keyword evidence="2" id="KW-0805">Transcription regulation</keyword>
<dbReference type="InterPro" id="IPR036388">
    <property type="entry name" value="WH-like_DNA-bd_sf"/>
</dbReference>
<dbReference type="EMBL" id="CABPSB010000002">
    <property type="protein sequence ID" value="VVD74644.1"/>
    <property type="molecule type" value="Genomic_DNA"/>
</dbReference>
<dbReference type="RefSeq" id="WP_150667579.1">
    <property type="nucleotide sequence ID" value="NZ_CABPSB010000002.1"/>
</dbReference>
<dbReference type="InterPro" id="IPR000847">
    <property type="entry name" value="LysR_HTH_N"/>
</dbReference>
<dbReference type="PRINTS" id="PR00039">
    <property type="entry name" value="HTHLYSR"/>
</dbReference>
<evidence type="ECO:0000256" key="1">
    <source>
        <dbReference type="ARBA" id="ARBA00009437"/>
    </source>
</evidence>
<dbReference type="Gene3D" id="1.10.10.10">
    <property type="entry name" value="Winged helix-like DNA-binding domain superfamily/Winged helix DNA-binding domain"/>
    <property type="match status" value="1"/>
</dbReference>
<evidence type="ECO:0000313" key="7">
    <source>
        <dbReference type="EMBL" id="VVD74644.1"/>
    </source>
</evidence>
<dbReference type="PANTHER" id="PTHR30537">
    <property type="entry name" value="HTH-TYPE TRANSCRIPTIONAL REGULATOR"/>
    <property type="match status" value="1"/>
</dbReference>
<dbReference type="GO" id="GO:0003700">
    <property type="term" value="F:DNA-binding transcription factor activity"/>
    <property type="evidence" value="ECO:0007669"/>
    <property type="project" value="InterPro"/>
</dbReference>
<dbReference type="SUPFAM" id="SSF46785">
    <property type="entry name" value="Winged helix' DNA-binding domain"/>
    <property type="match status" value="1"/>
</dbReference>
<keyword evidence="8" id="KW-1185">Reference proteome</keyword>
<proteinExistence type="inferred from homology"/>
<sequence>MKAPVFLNALRAFEASARHQSFSAAAGELNVTPAAVGQMVRSLEAWLGIPLFERSSSGRARLVPTQAAQRALPDLRDGFDRLSLGFAKLREGSAVGVLTVAVSPAFAAKWLLPRIDRFQSAWPDTDVRLDTHLKPVDFVAQGIDIGVRYGLGHWPGLVAEKLMDEAVFPVCAPSLLRAHPALKTPGGLKGMTLIHDLSIDESAGYVTWRAWLERAGLASLETRAGLKINNSAAVLQAAIDGHGIALARSVLARDDLAANRLVRLYPEVDCSSPLAYYVVYRAECATLPRLAAFREWLQQETAALAAPEDTRRRTGRQAKVKPPAPGTGTPRARSRQSQSPRTPPK</sequence>
<evidence type="ECO:0000313" key="8">
    <source>
        <dbReference type="Proteomes" id="UP000406256"/>
    </source>
</evidence>
<dbReference type="Pfam" id="PF00126">
    <property type="entry name" value="HTH_1"/>
    <property type="match status" value="1"/>
</dbReference>
<evidence type="ECO:0000256" key="3">
    <source>
        <dbReference type="ARBA" id="ARBA00023125"/>
    </source>
</evidence>
<gene>
    <name evidence="7" type="primary">gcvA_13</name>
    <name evidence="7" type="ORF">PAN31108_00785</name>
</gene>
<name>A0A5E4SJL6_9BURK</name>
<dbReference type="CDD" id="cd08432">
    <property type="entry name" value="PBP2_GcdR_TrpI_HvrB_AmpR_like"/>
    <property type="match status" value="1"/>
</dbReference>
<evidence type="ECO:0000256" key="2">
    <source>
        <dbReference type="ARBA" id="ARBA00023015"/>
    </source>
</evidence>
<dbReference type="PROSITE" id="PS50931">
    <property type="entry name" value="HTH_LYSR"/>
    <property type="match status" value="1"/>
</dbReference>
<dbReference type="Proteomes" id="UP000406256">
    <property type="component" value="Unassembled WGS sequence"/>
</dbReference>
<accession>A0A5E4SJL6</accession>
<feature type="region of interest" description="Disordered" evidence="5">
    <location>
        <begin position="304"/>
        <end position="345"/>
    </location>
</feature>
<keyword evidence="4" id="KW-0804">Transcription</keyword>
<feature type="compositionally biased region" description="Low complexity" evidence="5">
    <location>
        <begin position="329"/>
        <end position="345"/>
    </location>
</feature>
<dbReference type="Pfam" id="PF03466">
    <property type="entry name" value="LysR_substrate"/>
    <property type="match status" value="1"/>
</dbReference>
<evidence type="ECO:0000256" key="4">
    <source>
        <dbReference type="ARBA" id="ARBA00023163"/>
    </source>
</evidence>
<keyword evidence="3" id="KW-0238">DNA-binding</keyword>
<evidence type="ECO:0000259" key="6">
    <source>
        <dbReference type="PROSITE" id="PS50931"/>
    </source>
</evidence>
<dbReference type="OrthoDB" id="8683153at2"/>
<reference evidence="7 8" key="1">
    <citation type="submission" date="2019-08" db="EMBL/GenBank/DDBJ databases">
        <authorList>
            <person name="Peeters C."/>
        </authorList>
    </citation>
    <scope>NUCLEOTIDE SEQUENCE [LARGE SCALE GENOMIC DNA]</scope>
    <source>
        <strain evidence="7 8">LMG 31108</strain>
    </source>
</reference>
<dbReference type="GO" id="GO:0043565">
    <property type="term" value="F:sequence-specific DNA binding"/>
    <property type="evidence" value="ECO:0007669"/>
    <property type="project" value="TreeGrafter"/>
</dbReference>
<dbReference type="SUPFAM" id="SSF53850">
    <property type="entry name" value="Periplasmic binding protein-like II"/>
    <property type="match status" value="1"/>
</dbReference>
<dbReference type="AlphaFoldDB" id="A0A5E4SJL6"/>
<feature type="domain" description="HTH lysR-type" evidence="6">
    <location>
        <begin position="1"/>
        <end position="65"/>
    </location>
</feature>
<dbReference type="InterPro" id="IPR005119">
    <property type="entry name" value="LysR_subst-bd"/>
</dbReference>
<dbReference type="NCBIfam" id="NF008352">
    <property type="entry name" value="PRK11139.1"/>
    <property type="match status" value="1"/>
</dbReference>
<dbReference type="InterPro" id="IPR058163">
    <property type="entry name" value="LysR-type_TF_proteobact-type"/>
</dbReference>
<protein>
    <submittedName>
        <fullName evidence="7">Glycine cleavage system transcriptional activator</fullName>
    </submittedName>
</protein>
<organism evidence="7 8">
    <name type="scientific">Pandoraea anhela</name>
    <dbReference type="NCBI Taxonomy" id="2508295"/>
    <lineage>
        <taxon>Bacteria</taxon>
        <taxon>Pseudomonadati</taxon>
        <taxon>Pseudomonadota</taxon>
        <taxon>Betaproteobacteria</taxon>
        <taxon>Burkholderiales</taxon>
        <taxon>Burkholderiaceae</taxon>
        <taxon>Pandoraea</taxon>
    </lineage>
</organism>
<dbReference type="Gene3D" id="3.40.190.10">
    <property type="entry name" value="Periplasmic binding protein-like II"/>
    <property type="match status" value="2"/>
</dbReference>
<evidence type="ECO:0000256" key="5">
    <source>
        <dbReference type="SAM" id="MobiDB-lite"/>
    </source>
</evidence>
<comment type="similarity">
    <text evidence="1">Belongs to the LysR transcriptional regulatory family.</text>
</comment>
<dbReference type="InterPro" id="IPR036390">
    <property type="entry name" value="WH_DNA-bd_sf"/>
</dbReference>
<dbReference type="PANTHER" id="PTHR30537:SF74">
    <property type="entry name" value="HTH-TYPE TRANSCRIPTIONAL REGULATOR TRPI"/>
    <property type="match status" value="1"/>
</dbReference>
<dbReference type="GO" id="GO:0006351">
    <property type="term" value="P:DNA-templated transcription"/>
    <property type="evidence" value="ECO:0007669"/>
    <property type="project" value="TreeGrafter"/>
</dbReference>